<reference evidence="2 3" key="1">
    <citation type="submission" date="2019-06" db="EMBL/GenBank/DDBJ databases">
        <title>A chromosome-scale genome assembly of the European perch, Perca fluviatilis.</title>
        <authorList>
            <person name="Roques C."/>
            <person name="Zahm M."/>
            <person name="Cabau C."/>
            <person name="Klopp C."/>
            <person name="Bouchez O."/>
            <person name="Donnadieu C."/>
            <person name="Kuhl H."/>
            <person name="Gislard M."/>
            <person name="Guendouz S."/>
            <person name="Journot L."/>
            <person name="Haffray P."/>
            <person name="Bestin A."/>
            <person name="Morvezen R."/>
            <person name="Feron R."/>
            <person name="Wen M."/>
            <person name="Jouanno E."/>
            <person name="Herpin A."/>
            <person name="Schartl M."/>
            <person name="Postlethwait J."/>
            <person name="Schaerlinger B."/>
            <person name="Chardard D."/>
            <person name="Lecocq T."/>
            <person name="Poncet C."/>
            <person name="Jaffrelo L."/>
            <person name="Lampietro C."/>
            <person name="Guiguen Y."/>
        </authorList>
    </citation>
    <scope>NUCLEOTIDE SEQUENCE [LARGE SCALE GENOMIC DNA]</scope>
    <source>
        <tissue evidence="2">Blood</tissue>
    </source>
</reference>
<evidence type="ECO:0000313" key="3">
    <source>
        <dbReference type="Proteomes" id="UP000465112"/>
    </source>
</evidence>
<proteinExistence type="predicted"/>
<name>A0A6A5F548_PERFL</name>
<organism evidence="2 3">
    <name type="scientific">Perca fluviatilis</name>
    <name type="common">European perch</name>
    <dbReference type="NCBI Taxonomy" id="8168"/>
    <lineage>
        <taxon>Eukaryota</taxon>
        <taxon>Metazoa</taxon>
        <taxon>Chordata</taxon>
        <taxon>Craniata</taxon>
        <taxon>Vertebrata</taxon>
        <taxon>Euteleostomi</taxon>
        <taxon>Actinopterygii</taxon>
        <taxon>Neopterygii</taxon>
        <taxon>Teleostei</taxon>
        <taxon>Neoteleostei</taxon>
        <taxon>Acanthomorphata</taxon>
        <taxon>Eupercaria</taxon>
        <taxon>Perciformes</taxon>
        <taxon>Percoidei</taxon>
        <taxon>Percidae</taxon>
        <taxon>Percinae</taxon>
        <taxon>Perca</taxon>
    </lineage>
</organism>
<dbReference type="EMBL" id="VHII01000011">
    <property type="protein sequence ID" value="KAF1383674.1"/>
    <property type="molecule type" value="Genomic_DNA"/>
</dbReference>
<accession>A0A6A5F548</accession>
<keyword evidence="1" id="KW-1133">Transmembrane helix</keyword>
<evidence type="ECO:0000313" key="2">
    <source>
        <dbReference type="EMBL" id="KAF1383674.1"/>
    </source>
</evidence>
<keyword evidence="3" id="KW-1185">Reference proteome</keyword>
<dbReference type="AlphaFoldDB" id="A0A6A5F548"/>
<evidence type="ECO:0000256" key="1">
    <source>
        <dbReference type="SAM" id="Phobius"/>
    </source>
</evidence>
<dbReference type="Proteomes" id="UP000465112">
    <property type="component" value="Chromosome 11"/>
</dbReference>
<gene>
    <name evidence="2" type="ORF">PFLUV_G00134300</name>
</gene>
<sequence length="154" mass="16972">MYLQGNGCGWTKRSWTTLTGLKVNLVIAATAGLALQLGSGVQAIGSILDHTFAKQPKYYHQHFQHHQLLVVVDLGQRGHIPLAIVVVITGIAIGVVTALFLFKKVARRLPVPDTLITFDNPVFSNEWSQPNVVDTNDHVENLEEKSPEPLITQK</sequence>
<comment type="caution">
    <text evidence="2">The sequence shown here is derived from an EMBL/GenBank/DDBJ whole genome shotgun (WGS) entry which is preliminary data.</text>
</comment>
<keyword evidence="1" id="KW-0812">Transmembrane</keyword>
<keyword evidence="1" id="KW-0472">Membrane</keyword>
<protein>
    <submittedName>
        <fullName evidence="2">Uncharacterized protein</fullName>
    </submittedName>
</protein>
<feature type="transmembrane region" description="Helical" evidence="1">
    <location>
        <begin position="80"/>
        <end position="102"/>
    </location>
</feature>